<accession>Q54BJ1</accession>
<dbReference type="PaxDb" id="44689-DDB0192036"/>
<evidence type="ECO:0000259" key="1">
    <source>
        <dbReference type="Pfam" id="PF23033"/>
    </source>
</evidence>
<proteinExistence type="predicted"/>
<sequence>MSITFFCLYSSVSSLSKKTNIECNTELKGKGFGPSTNLTIFAQYEALCSIPYGFSSSKGFIVSVFGIVDTSFNFNGYSAYDLDIAVSKVIFQPIKLLLYHILKI</sequence>
<reference evidence="2 3" key="1">
    <citation type="journal article" date="2005" name="Nature">
        <title>The genome of the social amoeba Dictyostelium discoideum.</title>
        <authorList>
            <consortium name="The Dictyostelium discoideum Sequencing Consortium"/>
            <person name="Eichinger L."/>
            <person name="Pachebat J.A."/>
            <person name="Glockner G."/>
            <person name="Rajandream M.A."/>
            <person name="Sucgang R."/>
            <person name="Berriman M."/>
            <person name="Song J."/>
            <person name="Olsen R."/>
            <person name="Szafranski K."/>
            <person name="Xu Q."/>
            <person name="Tunggal B."/>
            <person name="Kummerfeld S."/>
            <person name="Madera M."/>
            <person name="Konfortov B.A."/>
            <person name="Rivero F."/>
            <person name="Bankier A.T."/>
            <person name="Lehmann R."/>
            <person name="Hamlin N."/>
            <person name="Davies R."/>
            <person name="Gaudet P."/>
            <person name="Fey P."/>
            <person name="Pilcher K."/>
            <person name="Chen G."/>
            <person name="Saunders D."/>
            <person name="Sodergren E."/>
            <person name="Davis P."/>
            <person name="Kerhornou A."/>
            <person name="Nie X."/>
            <person name="Hall N."/>
            <person name="Anjard C."/>
            <person name="Hemphill L."/>
            <person name="Bason N."/>
            <person name="Farbrother P."/>
            <person name="Desany B."/>
            <person name="Just E."/>
            <person name="Morio T."/>
            <person name="Rost R."/>
            <person name="Churcher C."/>
            <person name="Cooper J."/>
            <person name="Haydock S."/>
            <person name="van Driessche N."/>
            <person name="Cronin A."/>
            <person name="Goodhead I."/>
            <person name="Muzny D."/>
            <person name="Mourier T."/>
            <person name="Pain A."/>
            <person name="Lu M."/>
            <person name="Harper D."/>
            <person name="Lindsay R."/>
            <person name="Hauser H."/>
            <person name="James K."/>
            <person name="Quiles M."/>
            <person name="Madan Babu M."/>
            <person name="Saito T."/>
            <person name="Buchrieser C."/>
            <person name="Wardroper A."/>
            <person name="Felder M."/>
            <person name="Thangavelu M."/>
            <person name="Johnson D."/>
            <person name="Knights A."/>
            <person name="Loulseged H."/>
            <person name="Mungall K."/>
            <person name="Oliver K."/>
            <person name="Price C."/>
            <person name="Quail M.A."/>
            <person name="Urushihara H."/>
            <person name="Hernandez J."/>
            <person name="Rabbinowitsch E."/>
            <person name="Steffen D."/>
            <person name="Sanders M."/>
            <person name="Ma J."/>
            <person name="Kohara Y."/>
            <person name="Sharp S."/>
            <person name="Simmonds M."/>
            <person name="Spiegler S."/>
            <person name="Tivey A."/>
            <person name="Sugano S."/>
            <person name="White B."/>
            <person name="Walker D."/>
            <person name="Woodward J."/>
            <person name="Winckler T."/>
            <person name="Tanaka Y."/>
            <person name="Shaulsky G."/>
            <person name="Schleicher M."/>
            <person name="Weinstock G."/>
            <person name="Rosenthal A."/>
            <person name="Cox E.C."/>
            <person name="Chisholm R.L."/>
            <person name="Gibbs R."/>
            <person name="Loomis W.F."/>
            <person name="Platzer M."/>
            <person name="Kay R.R."/>
            <person name="Williams J."/>
            <person name="Dear P.H."/>
            <person name="Noegel A.A."/>
            <person name="Barrell B."/>
            <person name="Kuspa A."/>
        </authorList>
    </citation>
    <scope>NUCLEOTIDE SEQUENCE [LARGE SCALE GENOMIC DNA]</scope>
    <source>
        <strain evidence="2 3">AX4</strain>
    </source>
</reference>
<organism evidence="2 3">
    <name type="scientific">Dictyostelium discoideum</name>
    <name type="common">Social amoeba</name>
    <dbReference type="NCBI Taxonomy" id="44689"/>
    <lineage>
        <taxon>Eukaryota</taxon>
        <taxon>Amoebozoa</taxon>
        <taxon>Evosea</taxon>
        <taxon>Eumycetozoa</taxon>
        <taxon>Dictyostelia</taxon>
        <taxon>Dictyosteliales</taxon>
        <taxon>Dictyosteliaceae</taxon>
        <taxon>Dictyostelium</taxon>
    </lineage>
</organism>
<dbReference type="AlphaFoldDB" id="Q54BJ1"/>
<evidence type="ECO:0000313" key="2">
    <source>
        <dbReference type="EMBL" id="EAL60613.1"/>
    </source>
</evidence>
<dbReference type="RefSeq" id="XP_629038.1">
    <property type="nucleotide sequence ID" value="XM_629036.1"/>
</dbReference>
<protein>
    <recommendedName>
        <fullName evidence="1">DUF7034 domain-containing protein</fullName>
    </recommendedName>
</protein>
<keyword evidence="3" id="KW-1185">Reference proteome</keyword>
<dbReference type="EMBL" id="AAFI02000218">
    <property type="protein sequence ID" value="EAL60613.1"/>
    <property type="molecule type" value="Genomic_DNA"/>
</dbReference>
<dbReference type="KEGG" id="ddi:DDB_G0293602"/>
<name>Q54BJ1_DICDI</name>
<feature type="domain" description="DUF7034" evidence="1">
    <location>
        <begin position="20"/>
        <end position="85"/>
    </location>
</feature>
<gene>
    <name evidence="2" type="ORF">DDB_G0293602</name>
</gene>
<dbReference type="Pfam" id="PF23033">
    <property type="entry name" value="DUF7034"/>
    <property type="match status" value="1"/>
</dbReference>
<dbReference type="HOGENOM" id="CLU_2255247_0_0_1"/>
<comment type="caution">
    <text evidence="2">The sequence shown here is derived from an EMBL/GenBank/DDBJ whole genome shotgun (WGS) entry which is preliminary data.</text>
</comment>
<dbReference type="GeneID" id="8629324"/>
<dbReference type="VEuPathDB" id="AmoebaDB:DDB_G0293602"/>
<dbReference type="Proteomes" id="UP000002195">
    <property type="component" value="Unassembled WGS sequence"/>
</dbReference>
<dbReference type="InterPro" id="IPR055462">
    <property type="entry name" value="DUF7034"/>
</dbReference>
<evidence type="ECO:0000313" key="3">
    <source>
        <dbReference type="Proteomes" id="UP000002195"/>
    </source>
</evidence>
<dbReference type="InParanoid" id="Q54BJ1"/>